<evidence type="ECO:0000256" key="1">
    <source>
        <dbReference type="SAM" id="Phobius"/>
    </source>
</evidence>
<organism evidence="2 3">
    <name type="scientific">Bremerella volcania</name>
    <dbReference type="NCBI Taxonomy" id="2527984"/>
    <lineage>
        <taxon>Bacteria</taxon>
        <taxon>Pseudomonadati</taxon>
        <taxon>Planctomycetota</taxon>
        <taxon>Planctomycetia</taxon>
        <taxon>Pirellulales</taxon>
        <taxon>Pirellulaceae</taxon>
        <taxon>Bremerella</taxon>
    </lineage>
</organism>
<evidence type="ECO:0000313" key="2">
    <source>
        <dbReference type="EMBL" id="QDU73213.1"/>
    </source>
</evidence>
<dbReference type="AlphaFoldDB" id="A0A518C1W7"/>
<dbReference type="EMBL" id="CP036289">
    <property type="protein sequence ID" value="QDU73213.1"/>
    <property type="molecule type" value="Genomic_DNA"/>
</dbReference>
<proteinExistence type="predicted"/>
<keyword evidence="1" id="KW-0472">Membrane</keyword>
<keyword evidence="3" id="KW-1185">Reference proteome</keyword>
<dbReference type="RefSeq" id="WP_144969866.1">
    <property type="nucleotide sequence ID" value="NZ_CP036289.1"/>
</dbReference>
<feature type="transmembrane region" description="Helical" evidence="1">
    <location>
        <begin position="41"/>
        <end position="64"/>
    </location>
</feature>
<name>A0A518C1W7_9BACT</name>
<keyword evidence="1" id="KW-0812">Transmembrane</keyword>
<reference evidence="3" key="1">
    <citation type="submission" date="2019-02" db="EMBL/GenBank/DDBJ databases">
        <title>Deep-cultivation of Planctomycetes and their phenomic and genomic characterization uncovers novel biology.</title>
        <authorList>
            <person name="Wiegand S."/>
            <person name="Jogler M."/>
            <person name="Boedeker C."/>
            <person name="Pinto D."/>
            <person name="Vollmers J."/>
            <person name="Rivas-Marin E."/>
            <person name="Kohn T."/>
            <person name="Peeters S.H."/>
            <person name="Heuer A."/>
            <person name="Rast P."/>
            <person name="Oberbeckmann S."/>
            <person name="Bunk B."/>
            <person name="Jeske O."/>
            <person name="Meyerdierks A."/>
            <person name="Storesund J.E."/>
            <person name="Kallscheuer N."/>
            <person name="Luecker S."/>
            <person name="Lage O.M."/>
            <person name="Pohl T."/>
            <person name="Merkel B.J."/>
            <person name="Hornburger P."/>
            <person name="Mueller R.-W."/>
            <person name="Bruemmer F."/>
            <person name="Labrenz M."/>
            <person name="Spormann A.M."/>
            <person name="Op den Camp H."/>
            <person name="Overmann J."/>
            <person name="Amann R."/>
            <person name="Jetten M.S.M."/>
            <person name="Mascher T."/>
            <person name="Medema M.H."/>
            <person name="Devos D.P."/>
            <person name="Kaster A.-K."/>
            <person name="Ovreas L."/>
            <person name="Rohde M."/>
            <person name="Galperin M.Y."/>
            <person name="Jogler C."/>
        </authorList>
    </citation>
    <scope>NUCLEOTIDE SEQUENCE [LARGE SCALE GENOMIC DNA]</scope>
    <source>
        <strain evidence="3">Pan97</strain>
    </source>
</reference>
<dbReference type="KEGG" id="bvo:Pan97_01800"/>
<dbReference type="Proteomes" id="UP000318626">
    <property type="component" value="Chromosome"/>
</dbReference>
<protein>
    <submittedName>
        <fullName evidence="2">Uncharacterized protein</fullName>
    </submittedName>
</protein>
<keyword evidence="1" id="KW-1133">Transmembrane helix</keyword>
<accession>A0A518C1W7</accession>
<gene>
    <name evidence="2" type="ORF">Pan97_01800</name>
</gene>
<sequence>MGRFDLFWNGLKGMLAGLGVLAVCLSQVIFGWIGDELWLRIVYGAAGLLLGAPMIVVGFMYAYMGLTGDVDTRMPPRIYRRN</sequence>
<evidence type="ECO:0000313" key="3">
    <source>
        <dbReference type="Proteomes" id="UP000318626"/>
    </source>
</evidence>